<dbReference type="AlphaFoldDB" id="M9SKN3"/>
<dbReference type="EMBL" id="CP004049">
    <property type="protein sequence ID" value="AGI86022.1"/>
    <property type="molecule type" value="Genomic_DNA"/>
</dbReference>
<reference evidence="1 2" key="1">
    <citation type="journal article" date="2012" name="J. Bacteriol.">
        <title>Genome sequence of 'Candidatus Methanomethylophilus alvus' Mx1201, a methanogenic archaeon from the human gut belonging to a seventh order of methanogens.</title>
        <authorList>
            <person name="Borrel G."/>
            <person name="Harris H.M."/>
            <person name="Tottey W."/>
            <person name="Mihajlovski A."/>
            <person name="Parisot N."/>
            <person name="Peyretaillade E."/>
            <person name="Peyret P."/>
            <person name="Gribaldo S."/>
            <person name="O'Toole P.W."/>
            <person name="Brugere J.F."/>
        </authorList>
    </citation>
    <scope>NUCLEOTIDE SEQUENCE [LARGE SCALE GENOMIC DNA]</scope>
    <source>
        <strain evidence="1 2">Mx1201</strain>
    </source>
</reference>
<dbReference type="InParanoid" id="M9SKN3"/>
<keyword evidence="2" id="KW-1185">Reference proteome</keyword>
<proteinExistence type="predicted"/>
<protein>
    <submittedName>
        <fullName evidence="1">Uncharacterized protein</fullName>
    </submittedName>
</protein>
<dbReference type="KEGG" id="max:MMALV_12910"/>
<dbReference type="Proteomes" id="UP000012672">
    <property type="component" value="Chromosome"/>
</dbReference>
<sequence length="55" mass="6000">MGEDMTDLVVWIRENAPGCSKTDPDAAADALMGTPYVHGRGYSRWDVLKAMMVAV</sequence>
<name>M9SKN3_METAX</name>
<evidence type="ECO:0000313" key="2">
    <source>
        <dbReference type="Proteomes" id="UP000012672"/>
    </source>
</evidence>
<evidence type="ECO:0000313" key="1">
    <source>
        <dbReference type="EMBL" id="AGI86022.1"/>
    </source>
</evidence>
<gene>
    <name evidence="1" type="ORF">MMALV_12910</name>
</gene>
<accession>M9SKN3</accession>
<organism evidence="1 2">
    <name type="scientific">Methanomethylophilus alvi (strain Mx1201)</name>
    <dbReference type="NCBI Taxonomy" id="1236689"/>
    <lineage>
        <taxon>Archaea</taxon>
        <taxon>Methanobacteriati</taxon>
        <taxon>Thermoplasmatota</taxon>
        <taxon>Thermoplasmata</taxon>
        <taxon>Methanomassiliicoccales</taxon>
        <taxon>Methanomethylophilaceae</taxon>
        <taxon>Methanomethylophilus</taxon>
    </lineage>
</organism>
<dbReference type="HOGENOM" id="CLU_3020779_0_0_2"/>